<dbReference type="AlphaFoldDB" id="A0A1H4CQX9"/>
<accession>A0A1H4CQX9</accession>
<dbReference type="RefSeq" id="WP_143027400.1">
    <property type="nucleotide sequence ID" value="NZ_FNQV01000013.1"/>
</dbReference>
<evidence type="ECO:0000313" key="3">
    <source>
        <dbReference type="EMBL" id="SEA62806.1"/>
    </source>
</evidence>
<dbReference type="PANTHER" id="PTHR36845:SF1">
    <property type="entry name" value="HYDROLASE, PUTATIVE (AFU_ORTHOLOGUE AFUA_7G05090)-RELATED"/>
    <property type="match status" value="1"/>
</dbReference>
<evidence type="ECO:0000313" key="4">
    <source>
        <dbReference type="Proteomes" id="UP000199288"/>
    </source>
</evidence>
<keyword evidence="1" id="KW-0378">Hydrolase</keyword>
<dbReference type="GO" id="GO:0000272">
    <property type="term" value="P:polysaccharide catabolic process"/>
    <property type="evidence" value="ECO:0007669"/>
    <property type="project" value="TreeGrafter"/>
</dbReference>
<proteinExistence type="inferred from homology"/>
<dbReference type="InterPro" id="IPR052369">
    <property type="entry name" value="UG_Glycosaminoglycan_Hydrolase"/>
</dbReference>
<dbReference type="PANTHER" id="PTHR36845">
    <property type="entry name" value="HYDROLASE, PUTATIVE (AFU_ORTHOLOGUE AFUA_7G05090)-RELATED"/>
    <property type="match status" value="1"/>
</dbReference>
<dbReference type="InterPro" id="IPR012341">
    <property type="entry name" value="6hp_glycosidase-like_sf"/>
</dbReference>
<name>A0A1H4CQX9_9ACTO</name>
<evidence type="ECO:0000256" key="1">
    <source>
        <dbReference type="ARBA" id="ARBA00022801"/>
    </source>
</evidence>
<comment type="similarity">
    <text evidence="2">Belongs to the glycosyl hydrolase 88 family.</text>
</comment>
<dbReference type="Proteomes" id="UP000199288">
    <property type="component" value="Unassembled WGS sequence"/>
</dbReference>
<evidence type="ECO:0000256" key="2">
    <source>
        <dbReference type="ARBA" id="ARBA00038358"/>
    </source>
</evidence>
<keyword evidence="4" id="KW-1185">Reference proteome</keyword>
<organism evidence="3 4">
    <name type="scientific">Bowdeniella nasicola</name>
    <dbReference type="NCBI Taxonomy" id="208480"/>
    <lineage>
        <taxon>Bacteria</taxon>
        <taxon>Bacillati</taxon>
        <taxon>Actinomycetota</taxon>
        <taxon>Actinomycetes</taxon>
        <taxon>Actinomycetales</taxon>
        <taxon>Actinomycetaceae</taxon>
        <taxon>Bowdeniella</taxon>
    </lineage>
</organism>
<dbReference type="GO" id="GO:0052757">
    <property type="term" value="F:chondroitin hydrolase activity"/>
    <property type="evidence" value="ECO:0007669"/>
    <property type="project" value="TreeGrafter"/>
</dbReference>
<sequence>MSHSFLVIGELPVDIPELVSVAISSTERLARDLPEGLTPYYSKDGSMIAGSWPDTHPIPWTVAFWLGRLRAIEEVSGSDVVRERRVYEQERLIASLQSDLQYYNHDLGFIGILGFTGNEQTLIGGAAEAREICREGLMSLVHVPSGMVDTHGGDADGEAKAIVDSFMNVPLLFSGEASEEQRATGIAHERRLWTHLRVRPGHWFQGGMFAANGAFDRPFTKQGHAPDSTGWTRGLSWVTYGLRIALAQGVHGSEHAEIDEEISALDDRLLAPGASSLVPWDLEAAHTEAKDSGALAIALAGAMQFGGSTDLLAANLQALESAGAIETEDESGGLLSLSTYHVPHNIGIDAHTTWGDYFYLEALLAPSGFVSPYRRLG</sequence>
<dbReference type="EMBL" id="FNQV01000013">
    <property type="protein sequence ID" value="SEA62806.1"/>
    <property type="molecule type" value="Genomic_DNA"/>
</dbReference>
<protein>
    <recommendedName>
        <fullName evidence="5">Unsaturated chondroitin disaccharide hydrolase</fullName>
    </recommendedName>
</protein>
<dbReference type="Gene3D" id="1.50.10.10">
    <property type="match status" value="1"/>
</dbReference>
<dbReference type="SUPFAM" id="SSF48208">
    <property type="entry name" value="Six-hairpin glycosidases"/>
    <property type="match status" value="1"/>
</dbReference>
<evidence type="ECO:0008006" key="5">
    <source>
        <dbReference type="Google" id="ProtNLM"/>
    </source>
</evidence>
<dbReference type="OrthoDB" id="428577at2"/>
<dbReference type="InterPro" id="IPR008928">
    <property type="entry name" value="6-hairpin_glycosidase_sf"/>
</dbReference>
<gene>
    <name evidence="3" type="ORF">SAMN02910418_02032</name>
</gene>
<reference evidence="4" key="1">
    <citation type="submission" date="2016-10" db="EMBL/GenBank/DDBJ databases">
        <authorList>
            <person name="Varghese N."/>
            <person name="Submissions S."/>
        </authorList>
    </citation>
    <scope>NUCLEOTIDE SEQUENCE [LARGE SCALE GENOMIC DNA]</scope>
    <source>
        <strain evidence="4">KPR-1</strain>
    </source>
</reference>